<evidence type="ECO:0000259" key="14">
    <source>
        <dbReference type="PROSITE" id="PS01124"/>
    </source>
</evidence>
<dbReference type="InterPro" id="IPR013783">
    <property type="entry name" value="Ig-like_fold"/>
</dbReference>
<dbReference type="SUPFAM" id="SSF47384">
    <property type="entry name" value="Homodimeric domain of signal transducing histidine kinase"/>
    <property type="match status" value="1"/>
</dbReference>
<keyword evidence="10" id="KW-0804">Transcription</keyword>
<dbReference type="Pfam" id="PF12833">
    <property type="entry name" value="HTH_18"/>
    <property type="match status" value="1"/>
</dbReference>
<dbReference type="SUPFAM" id="SSF50998">
    <property type="entry name" value="Quinoprotein alcohol dehydrogenase-like"/>
    <property type="match status" value="1"/>
</dbReference>
<dbReference type="InterPro" id="IPR003661">
    <property type="entry name" value="HisK_dim/P_dom"/>
</dbReference>
<dbReference type="Pfam" id="PF00072">
    <property type="entry name" value="Response_reg"/>
    <property type="match status" value="1"/>
</dbReference>
<sequence>MKTYLLYLKTTILILLFSVSIQAEDIVHLETEKGLVNGTVTSMVEDSLGYMWVGTKSGLYRYSGERYLSYQISEKETNQFITALIKKDGDIYAISRKGVISKYDYIHDSFELIAKAEKYTFTSAKFVNDNEILLGLRNGVTIYNMESKTFAKKVSPTKLLLCRDIIKYNGKIYVGGAKGLFELVKGIDNKYSIKEELVKDIDILTFNIDSKGRFWITTNSSELFLYDYGKLTPLKLNGFKNGKSTIREIFFDNNDNALLGVDGDGLFVVDQHFNVIAHYNHNPDDPSSLRQNDLETIYVDKNNVYWLGHKEMGVDILFTEDNPFTNYQHILNLKNSLSDNFIRSILRDDNGNIWFGTESGIDVLSPNGQWQKLNTLINTPVLTLNKYKGEILVGTYGKGSFLVDPKTYKARKAFEAPERENIFVFTTQIIGDDVWVGGNNAPLSLFTNDKYQRNYKIGYVKSIVARSENLYIVASLDGAHLLNKTTGEIKKLEGKSSATKTANAFALLIDNEREKVWIGGGEGLQSYNFKTDKLITHFTNGDVGIIYGLNFDQNGNLWLSSSQGLYKYNMTDNHLRKFGKKDGVEISNFGFGASLKLQDGSLMFGGAEGAIKFNPSNIKKNYQKKNVIVDEFKINGQQVDYRFVDNLNFNHELTLNHDQNTVMFSIIVPDLYGKNQNIIKYQLEGYDDKPIILINGGQISYTKLPAGDYKLVVDVINSDGVVSDNVYELNLDIKDPWWLSPIAFLMYMIITLGIFFLIMQVQKAKHQQNFSDEKIKFFVNVAHDIRTPVSLIQLSADQLAKGENGENAISLIRRNTKHLNEYVTQLLDFQKAERNQLELKVQEIDLKSLMEEVLLDFKPMIENKELTFNFSMASINVWFDKEKMVRVFNNLISNAIKYSHQGGTVKINIEEEKGKVLINFIDNGIGIPENQQKKIFTRFVRANNAAESNIAGSGIGLLLAKKIVELHRGTLEFESKVDLGTKFTISLSLGKGHFMEEEILKVIVEEEEHLPTLNINEEKTILVVEDNDDIRKTLVEELSKDYKILEAPNGKEALVIALEKRPDLVITDVMMPLMSGKELCHILKNNYKTSHIPVVMLTALSRVEDKIEGLELGADAYVEKPFRMEMLRITINNLLKSRHLIKKLMTDQEEEETEPVSAEQDFLSKVVEEIKSNVTNKEFNIVTLCENLGYSRSNLFRKLKKHSGMSPSDLIIKIRINHAIELFKTRKDLRVADVAYESGFNDPKYFSTTFKKHIGKTPKEYIESIREEIIF</sequence>
<feature type="domain" description="Histidine kinase" evidence="15">
    <location>
        <begin position="780"/>
        <end position="991"/>
    </location>
</feature>
<evidence type="ECO:0000256" key="5">
    <source>
        <dbReference type="ARBA" id="ARBA00022741"/>
    </source>
</evidence>
<dbReference type="PRINTS" id="PR00344">
    <property type="entry name" value="BCTRLSENSOR"/>
</dbReference>
<dbReference type="Gene3D" id="3.30.565.10">
    <property type="entry name" value="Histidine kinase-like ATPase, C-terminal domain"/>
    <property type="match status" value="1"/>
</dbReference>
<dbReference type="Pfam" id="PF07494">
    <property type="entry name" value="Reg_prop"/>
    <property type="match status" value="2"/>
</dbReference>
<evidence type="ECO:0000256" key="10">
    <source>
        <dbReference type="ARBA" id="ARBA00023163"/>
    </source>
</evidence>
<name>A0A7X8SK74_9BACT</name>
<dbReference type="SMART" id="SM00387">
    <property type="entry name" value="HATPase_c"/>
    <property type="match status" value="1"/>
</dbReference>
<dbReference type="InterPro" id="IPR003594">
    <property type="entry name" value="HATPase_dom"/>
</dbReference>
<evidence type="ECO:0000313" key="17">
    <source>
        <dbReference type="EMBL" id="NLR91751.1"/>
    </source>
</evidence>
<dbReference type="InterPro" id="IPR005467">
    <property type="entry name" value="His_kinase_dom"/>
</dbReference>
<feature type="signal peptide" evidence="13">
    <location>
        <begin position="1"/>
        <end position="23"/>
    </location>
</feature>
<dbReference type="EC" id="2.7.13.3" evidence="2"/>
<dbReference type="GO" id="GO:0000155">
    <property type="term" value="F:phosphorelay sensor kinase activity"/>
    <property type="evidence" value="ECO:0007669"/>
    <property type="project" value="InterPro"/>
</dbReference>
<comment type="caution">
    <text evidence="17">The sequence shown here is derived from an EMBL/GenBank/DDBJ whole genome shotgun (WGS) entry which is preliminary data.</text>
</comment>
<dbReference type="AlphaFoldDB" id="A0A7X8SK74"/>
<dbReference type="InterPro" id="IPR018060">
    <property type="entry name" value="HTH_AraC"/>
</dbReference>
<evidence type="ECO:0000256" key="11">
    <source>
        <dbReference type="PROSITE-ProRule" id="PRU00169"/>
    </source>
</evidence>
<keyword evidence="12" id="KW-0812">Transmembrane</keyword>
<organism evidence="17 18">
    <name type="scientific">Flammeovirga agarivorans</name>
    <dbReference type="NCBI Taxonomy" id="2726742"/>
    <lineage>
        <taxon>Bacteria</taxon>
        <taxon>Pseudomonadati</taxon>
        <taxon>Bacteroidota</taxon>
        <taxon>Cytophagia</taxon>
        <taxon>Cytophagales</taxon>
        <taxon>Flammeovirgaceae</taxon>
        <taxon>Flammeovirga</taxon>
    </lineage>
</organism>
<dbReference type="EMBL" id="JABAIL010000003">
    <property type="protein sequence ID" value="NLR91751.1"/>
    <property type="molecule type" value="Genomic_DNA"/>
</dbReference>
<keyword evidence="12" id="KW-1133">Transmembrane helix</keyword>
<keyword evidence="8" id="KW-0902">Two-component regulatory system</keyword>
<dbReference type="InterPro" id="IPR004358">
    <property type="entry name" value="Sig_transdc_His_kin-like_C"/>
</dbReference>
<keyword evidence="4" id="KW-0808">Transferase</keyword>
<dbReference type="Pfam" id="PF00512">
    <property type="entry name" value="HisKA"/>
    <property type="match status" value="1"/>
</dbReference>
<dbReference type="GO" id="GO:0043565">
    <property type="term" value="F:sequence-specific DNA binding"/>
    <property type="evidence" value="ECO:0007669"/>
    <property type="project" value="InterPro"/>
</dbReference>
<dbReference type="Proteomes" id="UP000585050">
    <property type="component" value="Unassembled WGS sequence"/>
</dbReference>
<evidence type="ECO:0000256" key="12">
    <source>
        <dbReference type="SAM" id="Phobius"/>
    </source>
</evidence>
<feature type="modified residue" description="4-aspartylphosphate" evidence="11">
    <location>
        <position position="1068"/>
    </location>
</feature>
<dbReference type="SUPFAM" id="SSF46689">
    <property type="entry name" value="Homeodomain-like"/>
    <property type="match status" value="1"/>
</dbReference>
<dbReference type="InterPro" id="IPR011047">
    <property type="entry name" value="Quinoprotein_ADH-like_sf"/>
</dbReference>
<dbReference type="CDD" id="cd00075">
    <property type="entry name" value="HATPase"/>
    <property type="match status" value="1"/>
</dbReference>
<dbReference type="SMART" id="SM00342">
    <property type="entry name" value="HTH_ARAC"/>
    <property type="match status" value="1"/>
</dbReference>
<dbReference type="Pfam" id="PF07495">
    <property type="entry name" value="Y_Y_Y"/>
    <property type="match status" value="1"/>
</dbReference>
<dbReference type="PROSITE" id="PS01124">
    <property type="entry name" value="HTH_ARAC_FAMILY_2"/>
    <property type="match status" value="1"/>
</dbReference>
<comment type="catalytic activity">
    <reaction evidence="1">
        <text>ATP + protein L-histidine = ADP + protein N-phospho-L-histidine.</text>
        <dbReference type="EC" id="2.7.13.3"/>
    </reaction>
</comment>
<dbReference type="PANTHER" id="PTHR43547">
    <property type="entry name" value="TWO-COMPONENT HISTIDINE KINASE"/>
    <property type="match status" value="1"/>
</dbReference>
<evidence type="ECO:0000256" key="6">
    <source>
        <dbReference type="ARBA" id="ARBA00022777"/>
    </source>
</evidence>
<evidence type="ECO:0000259" key="15">
    <source>
        <dbReference type="PROSITE" id="PS50109"/>
    </source>
</evidence>
<dbReference type="FunFam" id="3.30.565.10:FF:000037">
    <property type="entry name" value="Hybrid sensor histidine kinase/response regulator"/>
    <property type="match status" value="1"/>
</dbReference>
<dbReference type="Gene3D" id="2.130.10.10">
    <property type="entry name" value="YVTN repeat-like/Quinoprotein amine dehydrogenase"/>
    <property type="match status" value="2"/>
</dbReference>
<dbReference type="Gene3D" id="1.10.10.60">
    <property type="entry name" value="Homeodomain-like"/>
    <property type="match status" value="1"/>
</dbReference>
<dbReference type="SUPFAM" id="SSF52172">
    <property type="entry name" value="CheY-like"/>
    <property type="match status" value="1"/>
</dbReference>
<dbReference type="SMART" id="SM00388">
    <property type="entry name" value="HisKA"/>
    <property type="match status" value="1"/>
</dbReference>
<keyword evidence="9" id="KW-0805">Transcription regulation</keyword>
<evidence type="ECO:0000256" key="8">
    <source>
        <dbReference type="ARBA" id="ARBA00023012"/>
    </source>
</evidence>
<dbReference type="InterPro" id="IPR015943">
    <property type="entry name" value="WD40/YVTN_repeat-like_dom_sf"/>
</dbReference>
<dbReference type="InterPro" id="IPR011006">
    <property type="entry name" value="CheY-like_superfamily"/>
</dbReference>
<dbReference type="SMART" id="SM00448">
    <property type="entry name" value="REC"/>
    <property type="match status" value="1"/>
</dbReference>
<dbReference type="SUPFAM" id="SSF55874">
    <property type="entry name" value="ATPase domain of HSP90 chaperone/DNA topoisomerase II/histidine kinase"/>
    <property type="match status" value="1"/>
</dbReference>
<dbReference type="PROSITE" id="PS50109">
    <property type="entry name" value="HIS_KIN"/>
    <property type="match status" value="1"/>
</dbReference>
<dbReference type="Pfam" id="PF02518">
    <property type="entry name" value="HATPase_c"/>
    <property type="match status" value="1"/>
</dbReference>
<evidence type="ECO:0000259" key="16">
    <source>
        <dbReference type="PROSITE" id="PS50110"/>
    </source>
</evidence>
<dbReference type="RefSeq" id="WP_168882466.1">
    <property type="nucleotide sequence ID" value="NZ_JABAIL010000003.1"/>
</dbReference>
<dbReference type="GO" id="GO:0005524">
    <property type="term" value="F:ATP binding"/>
    <property type="evidence" value="ECO:0007669"/>
    <property type="project" value="UniProtKB-KW"/>
</dbReference>
<keyword evidence="18" id="KW-1185">Reference proteome</keyword>
<evidence type="ECO:0000313" key="18">
    <source>
        <dbReference type="Proteomes" id="UP000585050"/>
    </source>
</evidence>
<dbReference type="CDD" id="cd00082">
    <property type="entry name" value="HisKA"/>
    <property type="match status" value="1"/>
</dbReference>
<accession>A0A7X8SK74</accession>
<feature type="chain" id="PRO_5030531065" description="histidine kinase" evidence="13">
    <location>
        <begin position="24"/>
        <end position="1271"/>
    </location>
</feature>
<evidence type="ECO:0000256" key="7">
    <source>
        <dbReference type="ARBA" id="ARBA00022840"/>
    </source>
</evidence>
<dbReference type="PROSITE" id="PS50110">
    <property type="entry name" value="RESPONSE_REGULATORY"/>
    <property type="match status" value="1"/>
</dbReference>
<evidence type="ECO:0000256" key="13">
    <source>
        <dbReference type="SAM" id="SignalP"/>
    </source>
</evidence>
<dbReference type="Gene3D" id="2.60.40.10">
    <property type="entry name" value="Immunoglobulins"/>
    <property type="match status" value="1"/>
</dbReference>
<keyword evidence="13" id="KW-0732">Signal</keyword>
<dbReference type="InterPro" id="IPR011110">
    <property type="entry name" value="Reg_prop"/>
</dbReference>
<feature type="domain" description="HTH araC/xylS-type" evidence="14">
    <location>
        <begin position="1164"/>
        <end position="1264"/>
    </location>
</feature>
<evidence type="ECO:0000256" key="3">
    <source>
        <dbReference type="ARBA" id="ARBA00022553"/>
    </source>
</evidence>
<dbReference type="Gene3D" id="1.10.287.130">
    <property type="match status" value="1"/>
</dbReference>
<dbReference type="InterPro" id="IPR001789">
    <property type="entry name" value="Sig_transdc_resp-reg_receiver"/>
</dbReference>
<dbReference type="PANTHER" id="PTHR43547:SF2">
    <property type="entry name" value="HYBRID SIGNAL TRANSDUCTION HISTIDINE KINASE C"/>
    <property type="match status" value="1"/>
</dbReference>
<keyword evidence="7" id="KW-0067">ATP-binding</keyword>
<evidence type="ECO:0000256" key="9">
    <source>
        <dbReference type="ARBA" id="ARBA00023015"/>
    </source>
</evidence>
<dbReference type="InterPro" id="IPR009057">
    <property type="entry name" value="Homeodomain-like_sf"/>
</dbReference>
<evidence type="ECO:0000256" key="1">
    <source>
        <dbReference type="ARBA" id="ARBA00000085"/>
    </source>
</evidence>
<keyword evidence="5" id="KW-0547">Nucleotide-binding</keyword>
<keyword evidence="3 11" id="KW-0597">Phosphoprotein</keyword>
<reference evidence="17 18" key="1">
    <citation type="submission" date="2020-04" db="EMBL/GenBank/DDBJ databases">
        <title>Flammeovirga sp. SR4, a novel species isolated from seawater.</title>
        <authorList>
            <person name="Wang X."/>
        </authorList>
    </citation>
    <scope>NUCLEOTIDE SEQUENCE [LARGE SCALE GENOMIC DNA]</scope>
    <source>
        <strain evidence="17 18">SR4</strain>
    </source>
</reference>
<dbReference type="InterPro" id="IPR011123">
    <property type="entry name" value="Y_Y_Y"/>
</dbReference>
<gene>
    <name evidence="17" type="ORF">HGP29_11065</name>
</gene>
<keyword evidence="6" id="KW-0418">Kinase</keyword>
<proteinExistence type="predicted"/>
<feature type="domain" description="Response regulatory" evidence="16">
    <location>
        <begin position="1020"/>
        <end position="1135"/>
    </location>
</feature>
<feature type="transmembrane region" description="Helical" evidence="12">
    <location>
        <begin position="737"/>
        <end position="758"/>
    </location>
</feature>
<protein>
    <recommendedName>
        <fullName evidence="2">histidine kinase</fullName>
        <ecNumber evidence="2">2.7.13.3</ecNumber>
    </recommendedName>
</protein>
<dbReference type="Gene3D" id="3.40.50.2300">
    <property type="match status" value="1"/>
</dbReference>
<keyword evidence="12" id="KW-0472">Membrane</keyword>
<evidence type="ECO:0000256" key="2">
    <source>
        <dbReference type="ARBA" id="ARBA00012438"/>
    </source>
</evidence>
<dbReference type="InterPro" id="IPR036097">
    <property type="entry name" value="HisK_dim/P_sf"/>
</dbReference>
<evidence type="ECO:0000256" key="4">
    <source>
        <dbReference type="ARBA" id="ARBA00022679"/>
    </source>
</evidence>
<dbReference type="GO" id="GO:0003700">
    <property type="term" value="F:DNA-binding transcription factor activity"/>
    <property type="evidence" value="ECO:0007669"/>
    <property type="project" value="InterPro"/>
</dbReference>
<dbReference type="InterPro" id="IPR036890">
    <property type="entry name" value="HATPase_C_sf"/>
</dbReference>